<name>L0NNR6_9HYPH</name>
<reference evidence="2 3" key="1">
    <citation type="journal article" date="2013" name="Genome Biol. Evol.">
        <title>Life in an arsenic-containing gold mine: genome and physiology of the autotrophic arsenite-oxidizing bacterium rhizobium sp. NT-26.</title>
        <authorList>
            <person name="Andres J."/>
            <person name="Arsene-Ploetze F."/>
            <person name="Barbe V."/>
            <person name="Brochier-Armanet C."/>
            <person name="Cleiss-Arnold J."/>
            <person name="Coppee J.Y."/>
            <person name="Dillies M.A."/>
            <person name="Geist"/>
            <person name="L"/>
            <person name="Joublin A."/>
            <person name="Koechler S."/>
            <person name="Lassalle F."/>
            <person name="Marchal M."/>
            <person name="Medigue C."/>
            <person name="Muller D."/>
            <person name="Nesme X."/>
            <person name="Plewniak F."/>
            <person name="Proux C."/>
            <person name="Ramirez-Bahena M.H."/>
            <person name="Schenowitz C."/>
            <person name="Sismeiro O."/>
            <person name="Vallenet D."/>
            <person name="Santini J.M."/>
            <person name="Bertin P.N."/>
        </authorList>
    </citation>
    <scope>NUCLEOTIDE SEQUENCE [LARGE SCALE GENOMIC DNA]</scope>
    <source>
        <strain evidence="2 3">NT-26</strain>
        <plasmid evidence="2 3">NT26_p1</plasmid>
    </source>
</reference>
<keyword evidence="2" id="KW-0614">Plasmid</keyword>
<gene>
    <name evidence="2" type="ORF">NT26_p10348</name>
</gene>
<dbReference type="EMBL" id="FO082821">
    <property type="protein sequence ID" value="CCF22367.1"/>
    <property type="molecule type" value="Genomic_DNA"/>
</dbReference>
<geneLocation type="plasmid" evidence="2 3">
    <name>NT26_p1</name>
</geneLocation>
<feature type="region of interest" description="Disordered" evidence="1">
    <location>
        <begin position="47"/>
        <end position="68"/>
    </location>
</feature>
<dbReference type="AlphaFoldDB" id="L0NNR6"/>
<evidence type="ECO:0000313" key="2">
    <source>
        <dbReference type="EMBL" id="CCF22367.1"/>
    </source>
</evidence>
<feature type="compositionally biased region" description="Polar residues" evidence="1">
    <location>
        <begin position="47"/>
        <end position="56"/>
    </location>
</feature>
<evidence type="ECO:0000313" key="3">
    <source>
        <dbReference type="Proteomes" id="UP000010792"/>
    </source>
</evidence>
<accession>L0NNR6</accession>
<protein>
    <submittedName>
        <fullName evidence="2">Uncharacterized protein</fullName>
    </submittedName>
</protein>
<organism evidence="2 3">
    <name type="scientific">Pseudorhizobium banfieldiae</name>
    <dbReference type="NCBI Taxonomy" id="1125847"/>
    <lineage>
        <taxon>Bacteria</taxon>
        <taxon>Pseudomonadati</taxon>
        <taxon>Pseudomonadota</taxon>
        <taxon>Alphaproteobacteria</taxon>
        <taxon>Hyphomicrobiales</taxon>
        <taxon>Rhizobiaceae</taxon>
        <taxon>Rhizobium/Agrobacterium group</taxon>
        <taxon>Pseudorhizobium</taxon>
    </lineage>
</organism>
<proteinExistence type="predicted"/>
<sequence>MSRRASGAYCVSYSNVARSFLNQIVFWLRRIERKWFASYPRQRRQSFTLISDTSPTTPKPLRGLPATP</sequence>
<evidence type="ECO:0000256" key="1">
    <source>
        <dbReference type="SAM" id="MobiDB-lite"/>
    </source>
</evidence>
<keyword evidence="3" id="KW-1185">Reference proteome</keyword>
<dbReference type="Proteomes" id="UP000010792">
    <property type="component" value="Plasmid NT26_p1"/>
</dbReference>
<dbReference type="KEGG" id="rht:NT26_p10348"/>